<accession>A0ABM4AIE7</accession>
<keyword evidence="4 8" id="KW-1133">Transmembrane helix</keyword>
<dbReference type="PANTHER" id="PTHR24186:SF36">
    <property type="entry name" value="SERINE_THREONINE-PROTEIN PHOSPHATASE 6 REGULATORY ANKYRIN REPEAT SUBUNIT A-LIKE"/>
    <property type="match status" value="1"/>
</dbReference>
<dbReference type="SUPFAM" id="SSF48403">
    <property type="entry name" value="Ankyrin repeat"/>
    <property type="match status" value="1"/>
</dbReference>
<dbReference type="PROSITE" id="PS50297">
    <property type="entry name" value="ANK_REP_REGION"/>
    <property type="match status" value="3"/>
</dbReference>
<feature type="repeat" description="ANK" evidence="7">
    <location>
        <begin position="259"/>
        <end position="291"/>
    </location>
</feature>
<evidence type="ECO:0000256" key="2">
    <source>
        <dbReference type="ARBA" id="ARBA00022692"/>
    </source>
</evidence>
<keyword evidence="6 8" id="KW-0472">Membrane</keyword>
<feature type="transmembrane region" description="Helical" evidence="8">
    <location>
        <begin position="544"/>
        <end position="571"/>
    </location>
</feature>
<evidence type="ECO:0000256" key="4">
    <source>
        <dbReference type="ARBA" id="ARBA00022989"/>
    </source>
</evidence>
<dbReference type="Gene3D" id="1.25.40.20">
    <property type="entry name" value="Ankyrin repeat-containing domain"/>
    <property type="match status" value="2"/>
</dbReference>
<reference evidence="11" key="1">
    <citation type="submission" date="2025-08" db="UniProtKB">
        <authorList>
            <consortium name="RefSeq"/>
        </authorList>
    </citation>
    <scope>IDENTIFICATION</scope>
    <source>
        <tissue evidence="11">Seedling</tissue>
    </source>
</reference>
<dbReference type="InterPro" id="IPR002110">
    <property type="entry name" value="Ankyrin_rpt"/>
</dbReference>
<dbReference type="PANTHER" id="PTHR24186">
    <property type="entry name" value="PROTEIN PHOSPHATASE 1 REGULATORY SUBUNIT"/>
    <property type="match status" value="1"/>
</dbReference>
<keyword evidence="10" id="KW-1185">Reference proteome</keyword>
<feature type="repeat" description="ANK" evidence="7">
    <location>
        <begin position="144"/>
        <end position="168"/>
    </location>
</feature>
<feature type="repeat" description="ANK" evidence="7">
    <location>
        <begin position="295"/>
        <end position="316"/>
    </location>
</feature>
<keyword evidence="2 8" id="KW-0812">Transmembrane</keyword>
<dbReference type="Pfam" id="PF13962">
    <property type="entry name" value="PGG"/>
    <property type="match status" value="1"/>
</dbReference>
<dbReference type="GeneID" id="107426502"/>
<gene>
    <name evidence="11" type="primary">LOC107426502</name>
</gene>
<dbReference type="Proteomes" id="UP001652623">
    <property type="component" value="Chromosome 9"/>
</dbReference>
<organism evidence="10 11">
    <name type="scientific">Ziziphus jujuba</name>
    <name type="common">Chinese jujube</name>
    <name type="synonym">Ziziphus sativa</name>
    <dbReference type="NCBI Taxonomy" id="326968"/>
    <lineage>
        <taxon>Eukaryota</taxon>
        <taxon>Viridiplantae</taxon>
        <taxon>Streptophyta</taxon>
        <taxon>Embryophyta</taxon>
        <taxon>Tracheophyta</taxon>
        <taxon>Spermatophyta</taxon>
        <taxon>Magnoliopsida</taxon>
        <taxon>eudicotyledons</taxon>
        <taxon>Gunneridae</taxon>
        <taxon>Pentapetalae</taxon>
        <taxon>rosids</taxon>
        <taxon>fabids</taxon>
        <taxon>Rosales</taxon>
        <taxon>Rhamnaceae</taxon>
        <taxon>Paliureae</taxon>
        <taxon>Ziziphus</taxon>
    </lineage>
</organism>
<proteinExistence type="predicted"/>
<dbReference type="InterPro" id="IPR026961">
    <property type="entry name" value="PGG_dom"/>
</dbReference>
<evidence type="ECO:0000256" key="5">
    <source>
        <dbReference type="ARBA" id="ARBA00023043"/>
    </source>
</evidence>
<protein>
    <submittedName>
        <fullName evidence="11">Uncharacterized protein LOC107426502</fullName>
    </submittedName>
</protein>
<feature type="transmembrane region" description="Helical" evidence="8">
    <location>
        <begin position="577"/>
        <end position="596"/>
    </location>
</feature>
<evidence type="ECO:0000256" key="7">
    <source>
        <dbReference type="PROSITE-ProRule" id="PRU00023"/>
    </source>
</evidence>
<feature type="repeat" description="ANK" evidence="7">
    <location>
        <begin position="100"/>
        <end position="132"/>
    </location>
</feature>
<dbReference type="InterPro" id="IPR036770">
    <property type="entry name" value="Ankyrin_rpt-contain_sf"/>
</dbReference>
<dbReference type="SMART" id="SM00248">
    <property type="entry name" value="ANK"/>
    <property type="match status" value="8"/>
</dbReference>
<dbReference type="Pfam" id="PF12796">
    <property type="entry name" value="Ank_2"/>
    <property type="match status" value="2"/>
</dbReference>
<evidence type="ECO:0000313" key="10">
    <source>
        <dbReference type="Proteomes" id="UP001652623"/>
    </source>
</evidence>
<evidence type="ECO:0000313" key="11">
    <source>
        <dbReference type="RefSeq" id="XP_060676503.1"/>
    </source>
</evidence>
<dbReference type="RefSeq" id="XP_060676503.1">
    <property type="nucleotide sequence ID" value="XM_060820520.1"/>
</dbReference>
<sequence>MGSSASNNVIQTHADQNAEISIIPMKPAQYQAAVVGDIGYFRAIGDGLGRLLTRKKNTVLHIHITSMKDASDARDTSEAINFVTEIVAKCSKLLRQSNEKGEAPLHIAARYGHALIVQTLIELARDLESGVEAARELLEMPNQYKDTALHEAVRSQHLNVVEILIREGPGCVYSANVAGETPLYMAAERGYRKIMLEMLTKWTSPAFDGPNGRTVLHAVTIRKDEEMIQKILEKEKDLMESADELGWKAKALMEKADKLGWTPVHYAAFMGYLPAINHFVAFGKDVDAAYLQNKEGNTALHLAVASGHTKIVLEILKWRPDCCEIVNNKGWNILHCALHANNFEETVISILQNRALRNLINEKDDDGNTPLHHIAMSLNWEQANQFIDHPRMDKMAFNNENRNALDIALSSKEVALLKKPVTLRLRQKGLIPGLRLYMPTNNVGEKENERDEDGSLVTSEIDRFKETNLIVAILIATVTFTAGFTVPGGYVSEGPLKGTPILGESSAFKAFMITDTIAMLLSSCAVFLHLFLCLIQDNTRTAPYLIAAFFLIAFAMAALMVAFLTGTYAMLKYSNSVAVVTTVIGSSFFLLFYKLFRKI</sequence>
<evidence type="ECO:0000259" key="9">
    <source>
        <dbReference type="Pfam" id="PF13962"/>
    </source>
</evidence>
<keyword evidence="3" id="KW-0677">Repeat</keyword>
<feature type="transmembrane region" description="Helical" evidence="8">
    <location>
        <begin position="469"/>
        <end position="490"/>
    </location>
</feature>
<evidence type="ECO:0000256" key="6">
    <source>
        <dbReference type="ARBA" id="ARBA00023136"/>
    </source>
</evidence>
<feature type="domain" description="PGG" evidence="9">
    <location>
        <begin position="462"/>
        <end position="569"/>
    </location>
</feature>
<name>A0ABM4AIE7_ZIZJJ</name>
<comment type="subcellular location">
    <subcellularLocation>
        <location evidence="1">Membrane</location>
        <topology evidence="1">Multi-pass membrane protein</topology>
    </subcellularLocation>
</comment>
<evidence type="ECO:0000256" key="1">
    <source>
        <dbReference type="ARBA" id="ARBA00004141"/>
    </source>
</evidence>
<evidence type="ECO:0000256" key="8">
    <source>
        <dbReference type="SAM" id="Phobius"/>
    </source>
</evidence>
<feature type="transmembrane region" description="Helical" evidence="8">
    <location>
        <begin position="510"/>
        <end position="532"/>
    </location>
</feature>
<keyword evidence="5 7" id="KW-0040">ANK repeat</keyword>
<evidence type="ECO:0000256" key="3">
    <source>
        <dbReference type="ARBA" id="ARBA00022737"/>
    </source>
</evidence>
<dbReference type="PROSITE" id="PS50088">
    <property type="entry name" value="ANK_REPEAT"/>
    <property type="match status" value="4"/>
</dbReference>